<organism evidence="3 4">
    <name type="scientific">Tuber magnatum</name>
    <name type="common">white Piedmont truffle</name>
    <dbReference type="NCBI Taxonomy" id="42249"/>
    <lineage>
        <taxon>Eukaryota</taxon>
        <taxon>Fungi</taxon>
        <taxon>Dikarya</taxon>
        <taxon>Ascomycota</taxon>
        <taxon>Pezizomycotina</taxon>
        <taxon>Pezizomycetes</taxon>
        <taxon>Pezizales</taxon>
        <taxon>Tuberaceae</taxon>
        <taxon>Tuber</taxon>
    </lineage>
</organism>
<dbReference type="OrthoDB" id="125347at2759"/>
<gene>
    <name evidence="3" type="ORF">C7212DRAFT_140456</name>
</gene>
<evidence type="ECO:0000256" key="1">
    <source>
        <dbReference type="SAM" id="MobiDB-lite"/>
    </source>
</evidence>
<feature type="region of interest" description="Disordered" evidence="1">
    <location>
        <begin position="118"/>
        <end position="138"/>
    </location>
</feature>
<dbReference type="PANTHER" id="PTHR19303">
    <property type="entry name" value="TRANSPOSON"/>
    <property type="match status" value="1"/>
</dbReference>
<dbReference type="InterPro" id="IPR004875">
    <property type="entry name" value="DDE_SF_endonuclease_dom"/>
</dbReference>
<dbReference type="AlphaFoldDB" id="A0A317SD63"/>
<dbReference type="GO" id="GO:0003677">
    <property type="term" value="F:DNA binding"/>
    <property type="evidence" value="ECO:0007669"/>
    <property type="project" value="TreeGrafter"/>
</dbReference>
<dbReference type="Pfam" id="PF03184">
    <property type="entry name" value="DDE_1"/>
    <property type="match status" value="1"/>
</dbReference>
<proteinExistence type="predicted"/>
<dbReference type="STRING" id="42249.A0A317SD63"/>
<feature type="non-terminal residue" evidence="3">
    <location>
        <position position="1"/>
    </location>
</feature>
<dbReference type="EMBL" id="PYWC01000120">
    <property type="protein sequence ID" value="PWW72088.1"/>
    <property type="molecule type" value="Genomic_DNA"/>
</dbReference>
<dbReference type="PANTHER" id="PTHR19303:SF73">
    <property type="entry name" value="PROTEIN PDC2"/>
    <property type="match status" value="1"/>
</dbReference>
<dbReference type="InterPro" id="IPR050863">
    <property type="entry name" value="CenT-Element_Derived"/>
</dbReference>
<name>A0A317SD63_9PEZI</name>
<dbReference type="Proteomes" id="UP000246991">
    <property type="component" value="Unassembled WGS sequence"/>
</dbReference>
<evidence type="ECO:0000259" key="2">
    <source>
        <dbReference type="Pfam" id="PF03184"/>
    </source>
</evidence>
<feature type="non-terminal residue" evidence="3">
    <location>
        <position position="224"/>
    </location>
</feature>
<comment type="caution">
    <text evidence="3">The sequence shown here is derived from an EMBL/GenBank/DDBJ whole genome shotgun (WGS) entry which is preliminary data.</text>
</comment>
<feature type="domain" description="DDE-1" evidence="2">
    <location>
        <begin position="41"/>
        <end position="222"/>
    </location>
</feature>
<evidence type="ECO:0000313" key="3">
    <source>
        <dbReference type="EMBL" id="PWW72088.1"/>
    </source>
</evidence>
<protein>
    <submittedName>
        <fullName evidence="3">CENP-B protein</fullName>
    </submittedName>
</protein>
<evidence type="ECO:0000313" key="4">
    <source>
        <dbReference type="Proteomes" id="UP000246991"/>
    </source>
</evidence>
<accession>A0A317SD63</accession>
<sequence length="224" mass="25656">FSPQDIYNVDGSGLVFNKQPNSSNVRLVPNKTLRGGKDEKTQITTFHIVNQDGSDKRKLWIIGRAQTPKAFRENKVNTANLPVIYQFNKRAWMLSGLWYEFLHSLNDEMRINHRHSALISDNHPSPPPSERPPIDYTGPPPPTLTNITLIYLPPCKTAYLQPLDMGIIKSFKAAYRRLYTEYMVERFNEFGATPKKIDILKAIYLSSTAWDSVTPSTIQNCWTK</sequence>
<dbReference type="GO" id="GO:0005634">
    <property type="term" value="C:nucleus"/>
    <property type="evidence" value="ECO:0007669"/>
    <property type="project" value="TreeGrafter"/>
</dbReference>
<keyword evidence="4" id="KW-1185">Reference proteome</keyword>
<reference evidence="3 4" key="1">
    <citation type="submission" date="2018-03" db="EMBL/GenBank/DDBJ databases">
        <title>Genomes of Pezizomycetes fungi and the evolution of truffles.</title>
        <authorList>
            <person name="Murat C."/>
            <person name="Payen T."/>
            <person name="Noel B."/>
            <person name="Kuo A."/>
            <person name="Martin F.M."/>
        </authorList>
    </citation>
    <scope>NUCLEOTIDE SEQUENCE [LARGE SCALE GENOMIC DNA]</scope>
    <source>
        <strain evidence="3">091103-1</strain>
    </source>
</reference>